<evidence type="ECO:0000313" key="5">
    <source>
        <dbReference type="Proteomes" id="UP000014975"/>
    </source>
</evidence>
<dbReference type="STRING" id="1121439.dsat_1371"/>
<dbReference type="EMBL" id="ATHI01000031">
    <property type="protein sequence ID" value="EPR30649.1"/>
    <property type="molecule type" value="Genomic_DNA"/>
</dbReference>
<dbReference type="eggNOG" id="COG2373">
    <property type="taxonomic scope" value="Bacteria"/>
</dbReference>
<keyword evidence="2" id="KW-0812">Transmembrane</keyword>
<reference evidence="4 5" key="1">
    <citation type="journal article" date="2013" name="Genome Announc.">
        <title>Draft genome sequences for three mercury-methylating, sulfate-reducing bacteria.</title>
        <authorList>
            <person name="Brown S.D."/>
            <person name="Hurt R.A.Jr."/>
            <person name="Gilmour C.C."/>
            <person name="Elias D.A."/>
        </authorList>
    </citation>
    <scope>NUCLEOTIDE SEQUENCE [LARGE SCALE GENOMIC DNA]</scope>
    <source>
        <strain evidence="4 5">DSM 16529</strain>
    </source>
</reference>
<feature type="transmembrane region" description="Helical" evidence="2">
    <location>
        <begin position="156"/>
        <end position="173"/>
    </location>
</feature>
<keyword evidence="2" id="KW-0472">Membrane</keyword>
<evidence type="ECO:0008006" key="6">
    <source>
        <dbReference type="Google" id="ProtNLM"/>
    </source>
</evidence>
<evidence type="ECO:0000256" key="3">
    <source>
        <dbReference type="SAM" id="SignalP"/>
    </source>
</evidence>
<keyword evidence="5" id="KW-1185">Reference proteome</keyword>
<gene>
    <name evidence="4" type="ORF">dsat_1371</name>
</gene>
<evidence type="ECO:0000256" key="1">
    <source>
        <dbReference type="SAM" id="MobiDB-lite"/>
    </source>
</evidence>
<comment type="caution">
    <text evidence="4">The sequence shown here is derived from an EMBL/GenBank/DDBJ whole genome shotgun (WGS) entry which is preliminary data.</text>
</comment>
<dbReference type="AlphaFoldDB" id="S7U9N9"/>
<protein>
    <recommendedName>
        <fullName evidence="6">Nickel transport protein</fullName>
    </recommendedName>
</protein>
<evidence type="ECO:0000313" key="4">
    <source>
        <dbReference type="EMBL" id="EPR30649.1"/>
    </source>
</evidence>
<keyword evidence="2" id="KW-1133">Transmembrane helix</keyword>
<dbReference type="OrthoDB" id="9795418at2"/>
<dbReference type="PATRIC" id="fig|1121439.3.peg.2754"/>
<keyword evidence="3" id="KW-0732">Signal</keyword>
<dbReference type="Proteomes" id="UP000014975">
    <property type="component" value="Unassembled WGS sequence"/>
</dbReference>
<organism evidence="4 5">
    <name type="scientific">Alkalidesulfovibrio alkalitolerans DSM 16529</name>
    <dbReference type="NCBI Taxonomy" id="1121439"/>
    <lineage>
        <taxon>Bacteria</taxon>
        <taxon>Pseudomonadati</taxon>
        <taxon>Thermodesulfobacteriota</taxon>
        <taxon>Desulfovibrionia</taxon>
        <taxon>Desulfovibrionales</taxon>
        <taxon>Desulfovibrionaceae</taxon>
        <taxon>Alkalidesulfovibrio</taxon>
    </lineage>
</organism>
<feature type="compositionally biased region" description="Low complexity" evidence="1">
    <location>
        <begin position="131"/>
        <end position="140"/>
    </location>
</feature>
<sequence length="184" mass="19086">MSRFLFVIMACCFLGVLPHEAFAHRVHAFAWIEGGQVMVDAYYSRSSRVNGGKVEIVDTASGAVLATGTTDAEGRAVFAVPMEHGGQGLTIVVDAGAGHRAEWSIAPEELAAGDRAEAAVPATAEPALGAESGAPAAAKPPQAPVPPDDGPGLRDVVGGLGWIVGIFGIAAWLDARRRFARKKE</sequence>
<feature type="chain" id="PRO_5004544683" description="Nickel transport protein" evidence="3">
    <location>
        <begin position="24"/>
        <end position="184"/>
    </location>
</feature>
<proteinExistence type="predicted"/>
<evidence type="ECO:0000256" key="2">
    <source>
        <dbReference type="SAM" id="Phobius"/>
    </source>
</evidence>
<name>S7U9N9_9BACT</name>
<accession>S7U9N9</accession>
<dbReference type="RefSeq" id="WP_020888068.1">
    <property type="nucleotide sequence ID" value="NZ_ATHI01000031.1"/>
</dbReference>
<feature type="signal peptide" evidence="3">
    <location>
        <begin position="1"/>
        <end position="23"/>
    </location>
</feature>
<feature type="region of interest" description="Disordered" evidence="1">
    <location>
        <begin position="131"/>
        <end position="152"/>
    </location>
</feature>